<feature type="coiled-coil region" evidence="1">
    <location>
        <begin position="15"/>
        <end position="76"/>
    </location>
</feature>
<proteinExistence type="predicted"/>
<dbReference type="STRING" id="113540.ENSSFOP00015007887"/>
<dbReference type="AlphaFoldDB" id="A0A0P7Y3J9"/>
<name>A0A0P7Y3J9_SCLFO</name>
<keyword evidence="1" id="KW-0175">Coiled coil</keyword>
<sequence length="79" mass="9928">MVESHDGRFYTNEMFQEAEAAIRKEQERLMMLRDEEIQRFKVEITAKYEREKDEMRKRMEEERKNLEWNREEIKKQIGE</sequence>
<evidence type="ECO:0000313" key="3">
    <source>
        <dbReference type="Proteomes" id="UP000034805"/>
    </source>
</evidence>
<gene>
    <name evidence="2" type="ORF">Z043_121807</name>
</gene>
<comment type="caution">
    <text evidence="2">The sequence shown here is derived from an EMBL/GenBank/DDBJ whole genome shotgun (WGS) entry which is preliminary data.</text>
</comment>
<dbReference type="Proteomes" id="UP000034805">
    <property type="component" value="Unassembled WGS sequence"/>
</dbReference>
<evidence type="ECO:0000256" key="1">
    <source>
        <dbReference type="SAM" id="Coils"/>
    </source>
</evidence>
<organism evidence="2 3">
    <name type="scientific">Scleropages formosus</name>
    <name type="common">Asian bonytongue</name>
    <name type="synonym">Osteoglossum formosum</name>
    <dbReference type="NCBI Taxonomy" id="113540"/>
    <lineage>
        <taxon>Eukaryota</taxon>
        <taxon>Metazoa</taxon>
        <taxon>Chordata</taxon>
        <taxon>Craniata</taxon>
        <taxon>Vertebrata</taxon>
        <taxon>Euteleostomi</taxon>
        <taxon>Actinopterygii</taxon>
        <taxon>Neopterygii</taxon>
        <taxon>Teleostei</taxon>
        <taxon>Osteoglossocephala</taxon>
        <taxon>Osteoglossomorpha</taxon>
        <taxon>Osteoglossiformes</taxon>
        <taxon>Osteoglossidae</taxon>
        <taxon>Scleropages</taxon>
    </lineage>
</organism>
<evidence type="ECO:0000313" key="2">
    <source>
        <dbReference type="EMBL" id="KPP60208.1"/>
    </source>
</evidence>
<protein>
    <submittedName>
        <fullName evidence="2">Uncharacterized protein</fullName>
    </submittedName>
</protein>
<accession>A0A0P7Y3J9</accession>
<dbReference type="EMBL" id="JARO02011028">
    <property type="protein sequence ID" value="KPP60208.1"/>
    <property type="molecule type" value="Genomic_DNA"/>
</dbReference>
<reference evidence="2 3" key="1">
    <citation type="submission" date="2015-08" db="EMBL/GenBank/DDBJ databases">
        <title>The genome of the Asian arowana (Scleropages formosus).</title>
        <authorList>
            <person name="Tan M.H."/>
            <person name="Gan H.M."/>
            <person name="Croft L.J."/>
            <person name="Austin C.M."/>
        </authorList>
    </citation>
    <scope>NUCLEOTIDE SEQUENCE [LARGE SCALE GENOMIC DNA]</scope>
    <source>
        <strain evidence="2">Aro1</strain>
    </source>
</reference>